<dbReference type="AlphaFoldDB" id="A0AAV4FRT8"/>
<dbReference type="PANTHER" id="PTHR20986:SF22">
    <property type="entry name" value="FMRFAMIDE-RELATED PEPTIDES"/>
    <property type="match status" value="1"/>
</dbReference>
<feature type="compositionally biased region" description="Polar residues" evidence="7">
    <location>
        <begin position="15"/>
        <end position="32"/>
    </location>
</feature>
<name>A0AAV4FRT8_9GAST</name>
<evidence type="ECO:0000256" key="7">
    <source>
        <dbReference type="SAM" id="MobiDB-lite"/>
    </source>
</evidence>
<dbReference type="GO" id="GO:0007218">
    <property type="term" value="P:neuropeptide signaling pathway"/>
    <property type="evidence" value="ECO:0007669"/>
    <property type="project" value="UniProtKB-KW"/>
</dbReference>
<sequence length="323" mass="37108">MNRFNGSLAEERLDASSTSPHTSGETDAVLSSSRSKRAGYKYKMNRFNRGLHMLRLGKRADDLATDESGLSASPEFVEYLLKHYHPFVYPNGYAAEDDENLDDLVDAVSEVYNAQDPEFFSDDDNDVIDEGLEQRLRFRRSESDAPEDSDDLAASKRQDEENNDDFTVDGQWSSYGDDMGLDDAGLDKRQLNMLRLGKRPMQMLRLGKRPMKMLRLGKRPMQMLRLGKRPMNMLRLGKRPMNMLRLGKRPMNMLRLGKRPMGMLRLGKRQMKMLRLGKRPMNMLRLGKRPMGMLRLGKRQMKMLRLGKRSTETEESAENSASA</sequence>
<comment type="caution">
    <text evidence="8">The sequence shown here is derived from an EMBL/GenBank/DDBJ whole genome shotgun (WGS) entry which is preliminary data.</text>
</comment>
<dbReference type="InterPro" id="IPR051041">
    <property type="entry name" value="FMRFamide-related_np"/>
</dbReference>
<keyword evidence="2" id="KW-0964">Secreted</keyword>
<evidence type="ECO:0000256" key="3">
    <source>
        <dbReference type="ARBA" id="ARBA00022729"/>
    </source>
</evidence>
<organism evidence="8 9">
    <name type="scientific">Elysia marginata</name>
    <dbReference type="NCBI Taxonomy" id="1093978"/>
    <lineage>
        <taxon>Eukaryota</taxon>
        <taxon>Metazoa</taxon>
        <taxon>Spiralia</taxon>
        <taxon>Lophotrochozoa</taxon>
        <taxon>Mollusca</taxon>
        <taxon>Gastropoda</taxon>
        <taxon>Heterobranchia</taxon>
        <taxon>Euthyneura</taxon>
        <taxon>Panpulmonata</taxon>
        <taxon>Sacoglossa</taxon>
        <taxon>Placobranchoidea</taxon>
        <taxon>Plakobranchidae</taxon>
        <taxon>Elysia</taxon>
    </lineage>
</organism>
<feature type="region of interest" description="Disordered" evidence="7">
    <location>
        <begin position="137"/>
        <end position="174"/>
    </location>
</feature>
<accession>A0AAV4FRT8</accession>
<reference evidence="8 9" key="1">
    <citation type="journal article" date="2021" name="Elife">
        <title>Chloroplast acquisition without the gene transfer in kleptoplastic sea slugs, Plakobranchus ocellatus.</title>
        <authorList>
            <person name="Maeda T."/>
            <person name="Takahashi S."/>
            <person name="Yoshida T."/>
            <person name="Shimamura S."/>
            <person name="Takaki Y."/>
            <person name="Nagai Y."/>
            <person name="Toyoda A."/>
            <person name="Suzuki Y."/>
            <person name="Arimoto A."/>
            <person name="Ishii H."/>
            <person name="Satoh N."/>
            <person name="Nishiyama T."/>
            <person name="Hasebe M."/>
            <person name="Maruyama T."/>
            <person name="Minagawa J."/>
            <person name="Obokata J."/>
            <person name="Shigenobu S."/>
        </authorList>
    </citation>
    <scope>NUCLEOTIDE SEQUENCE [LARGE SCALE GENOMIC DNA]</scope>
</reference>
<evidence type="ECO:0000313" key="9">
    <source>
        <dbReference type="Proteomes" id="UP000762676"/>
    </source>
</evidence>
<keyword evidence="3" id="KW-0732">Signal</keyword>
<evidence type="ECO:0000256" key="5">
    <source>
        <dbReference type="ARBA" id="ARBA00022815"/>
    </source>
</evidence>
<keyword evidence="5" id="KW-0027">Amidation</keyword>
<evidence type="ECO:0000256" key="1">
    <source>
        <dbReference type="ARBA" id="ARBA00004613"/>
    </source>
</evidence>
<dbReference type="PANTHER" id="PTHR20986">
    <property type="entry name" value="FMRFAMIDE-RELATED PEPTIDES"/>
    <property type="match status" value="1"/>
</dbReference>
<evidence type="ECO:0000256" key="2">
    <source>
        <dbReference type="ARBA" id="ARBA00022525"/>
    </source>
</evidence>
<dbReference type="GO" id="GO:0005576">
    <property type="term" value="C:extracellular region"/>
    <property type="evidence" value="ECO:0007669"/>
    <property type="project" value="UniProtKB-SubCell"/>
</dbReference>
<dbReference type="Proteomes" id="UP000762676">
    <property type="component" value="Unassembled WGS sequence"/>
</dbReference>
<proteinExistence type="predicted"/>
<evidence type="ECO:0000256" key="6">
    <source>
        <dbReference type="ARBA" id="ARBA00023320"/>
    </source>
</evidence>
<dbReference type="EMBL" id="BMAT01000923">
    <property type="protein sequence ID" value="GFR76063.1"/>
    <property type="molecule type" value="Genomic_DNA"/>
</dbReference>
<gene>
    <name evidence="8" type="ORF">ElyMa_000471500</name>
</gene>
<protein>
    <submittedName>
        <fullName evidence="8">Myomodulin neuropeptides</fullName>
    </submittedName>
</protein>
<evidence type="ECO:0000256" key="4">
    <source>
        <dbReference type="ARBA" id="ARBA00022737"/>
    </source>
</evidence>
<comment type="subcellular location">
    <subcellularLocation>
        <location evidence="1">Secreted</location>
    </subcellularLocation>
</comment>
<keyword evidence="9" id="KW-1185">Reference proteome</keyword>
<keyword evidence="6 8" id="KW-0527">Neuropeptide</keyword>
<feature type="region of interest" description="Disordered" evidence="7">
    <location>
        <begin position="1"/>
        <end position="32"/>
    </location>
</feature>
<keyword evidence="4" id="KW-0677">Repeat</keyword>
<evidence type="ECO:0000313" key="8">
    <source>
        <dbReference type="EMBL" id="GFR76063.1"/>
    </source>
</evidence>